<comment type="caution">
    <text evidence="7">The sequence shown here is derived from an EMBL/GenBank/DDBJ whole genome shotgun (WGS) entry which is preliminary data.</text>
</comment>
<reference evidence="7 8" key="1">
    <citation type="submission" date="2019-06" db="EMBL/GenBank/DDBJ databases">
        <title>The draft genome of Rhizobium smilacinae PTYR-5.</title>
        <authorList>
            <person name="Liu L."/>
            <person name="Li L."/>
            <person name="Zhang X."/>
        </authorList>
    </citation>
    <scope>NUCLEOTIDE SEQUENCE [LARGE SCALE GENOMIC DNA]</scope>
    <source>
        <strain evidence="7 8">PTYR-5</strain>
    </source>
</reference>
<dbReference type="PANTHER" id="PTHR21461">
    <property type="entry name" value="GLYCOSYLTRANSFERASE FAMILY 92 PROTEIN"/>
    <property type="match status" value="1"/>
</dbReference>
<evidence type="ECO:0000256" key="1">
    <source>
        <dbReference type="ARBA" id="ARBA00004167"/>
    </source>
</evidence>
<dbReference type="SUPFAM" id="SSF53448">
    <property type="entry name" value="Nucleotide-diphospho-sugar transferases"/>
    <property type="match status" value="1"/>
</dbReference>
<dbReference type="RefSeq" id="WP_139677525.1">
    <property type="nucleotide sequence ID" value="NZ_VDMN01000003.1"/>
</dbReference>
<dbReference type="PANTHER" id="PTHR21461:SF69">
    <property type="entry name" value="GLYCOSYLTRANSFERASE FAMILY 92 PROTEIN"/>
    <property type="match status" value="1"/>
</dbReference>
<dbReference type="Pfam" id="PF01697">
    <property type="entry name" value="Glyco_transf_92"/>
    <property type="match status" value="1"/>
</dbReference>
<dbReference type="Proteomes" id="UP000311605">
    <property type="component" value="Unassembled WGS sequence"/>
</dbReference>
<keyword evidence="3 7" id="KW-0808">Transferase</keyword>
<dbReference type="EMBL" id="VDMN01000003">
    <property type="protein sequence ID" value="TNM63034.1"/>
    <property type="molecule type" value="Genomic_DNA"/>
</dbReference>
<evidence type="ECO:0000313" key="8">
    <source>
        <dbReference type="Proteomes" id="UP000311605"/>
    </source>
</evidence>
<keyword evidence="6" id="KW-0472">Membrane</keyword>
<evidence type="ECO:0000256" key="2">
    <source>
        <dbReference type="ARBA" id="ARBA00022676"/>
    </source>
</evidence>
<evidence type="ECO:0000256" key="3">
    <source>
        <dbReference type="ARBA" id="ARBA00022679"/>
    </source>
</evidence>
<dbReference type="CDD" id="cd00761">
    <property type="entry name" value="Glyco_tranf_GTA_type"/>
    <property type="match status" value="1"/>
</dbReference>
<name>A0A5C4XKM6_9HYPH</name>
<comment type="subcellular location">
    <subcellularLocation>
        <location evidence="1">Membrane</location>
        <topology evidence="1">Single-pass membrane protein</topology>
    </subcellularLocation>
</comment>
<keyword evidence="8" id="KW-1185">Reference proteome</keyword>
<keyword evidence="5" id="KW-1133">Transmembrane helix</keyword>
<dbReference type="AlphaFoldDB" id="A0A5C4XKM6"/>
<organism evidence="7 8">
    <name type="scientific">Aliirhizobium smilacinae</name>
    <dbReference type="NCBI Taxonomy" id="1395944"/>
    <lineage>
        <taxon>Bacteria</taxon>
        <taxon>Pseudomonadati</taxon>
        <taxon>Pseudomonadota</taxon>
        <taxon>Alphaproteobacteria</taxon>
        <taxon>Hyphomicrobiales</taxon>
        <taxon>Rhizobiaceae</taxon>
        <taxon>Aliirhizobium</taxon>
    </lineage>
</organism>
<protein>
    <submittedName>
        <fullName evidence="7">Glycosyltransferase family 92 protein</fullName>
    </submittedName>
</protein>
<proteinExistence type="predicted"/>
<evidence type="ECO:0000256" key="5">
    <source>
        <dbReference type="ARBA" id="ARBA00022989"/>
    </source>
</evidence>
<dbReference type="InterPro" id="IPR029044">
    <property type="entry name" value="Nucleotide-diphossugar_trans"/>
</dbReference>
<evidence type="ECO:0000256" key="4">
    <source>
        <dbReference type="ARBA" id="ARBA00022692"/>
    </source>
</evidence>
<dbReference type="GO" id="GO:0016757">
    <property type="term" value="F:glycosyltransferase activity"/>
    <property type="evidence" value="ECO:0007669"/>
    <property type="project" value="UniProtKB-KW"/>
</dbReference>
<dbReference type="GO" id="GO:0016020">
    <property type="term" value="C:membrane"/>
    <property type="evidence" value="ECO:0007669"/>
    <property type="project" value="UniProtKB-SubCell"/>
</dbReference>
<keyword evidence="4" id="KW-0812">Transmembrane</keyword>
<accession>A0A5C4XKM6</accession>
<dbReference type="OrthoDB" id="1997677at2"/>
<dbReference type="GO" id="GO:0005737">
    <property type="term" value="C:cytoplasm"/>
    <property type="evidence" value="ECO:0007669"/>
    <property type="project" value="TreeGrafter"/>
</dbReference>
<evidence type="ECO:0000313" key="7">
    <source>
        <dbReference type="EMBL" id="TNM63034.1"/>
    </source>
</evidence>
<dbReference type="InterPro" id="IPR008166">
    <property type="entry name" value="Glyco_transf_92"/>
</dbReference>
<evidence type="ECO:0000256" key="6">
    <source>
        <dbReference type="ARBA" id="ARBA00023136"/>
    </source>
</evidence>
<gene>
    <name evidence="7" type="ORF">FHP24_17640</name>
</gene>
<sequence length="311" mass="34943">MRFFKKKHPYTKQLTITPPKPDPDRAGVAIVTCVKNEARYIAEWIEFHRAVGVVHFHIYDDGCEDDTIAIARGLLYPSALTVVPWKGRLIDTPTQNLLNSQAIAFAHSILNFGGRYARMAFIDVDEFLLPKNGDTLDEALEGAKRFPNISLPWHMFGTSGHKTRPAGSLLRNYTIRGADPLSTKKNASNFKCIVDPCAVSEVSIHHFSTGAFGENTSNDRGEVFSRKGRKGQAFYSSDFIQLNHYYSKSEQDLREKIERGPASPASRQRYEDRVMSAVANIESETVVDTAMIEFLDRRGLIPDVSTKRELS</sequence>
<keyword evidence="2" id="KW-0328">Glycosyltransferase</keyword>